<keyword evidence="2" id="KW-1185">Reference proteome</keyword>
<sequence length="228" mass="24929">MYRSDRIRYRDMRAVGECAAALGTDRLARRLISARCQSRPFPFWSVVFLSASHRDAIHATEKTLPILSRTVLLSPTLELPPANRASLSERASTVLKREGHLQISQAVSSSAISLTSHAEQPLAAAFIKHLVLTTRAESYAQACRNLSAHPGWAEDVGQIGCEVFILGGEEDYMVPGADIMKRAEQVPEGRGKGVIMKNVGHWGGLEVPEQVGEELLKFVQGEEGKVAL</sequence>
<organism evidence="1 2">
    <name type="scientific">Naganishia vaughanmartiniae</name>
    <dbReference type="NCBI Taxonomy" id="1424756"/>
    <lineage>
        <taxon>Eukaryota</taxon>
        <taxon>Fungi</taxon>
        <taxon>Dikarya</taxon>
        <taxon>Basidiomycota</taxon>
        <taxon>Agaricomycotina</taxon>
        <taxon>Tremellomycetes</taxon>
        <taxon>Filobasidiales</taxon>
        <taxon>Filobasidiaceae</taxon>
        <taxon>Naganishia</taxon>
    </lineage>
</organism>
<comment type="caution">
    <text evidence="1">The sequence shown here is derived from an EMBL/GenBank/DDBJ whole genome shotgun (WGS) entry which is preliminary data.</text>
</comment>
<dbReference type="Proteomes" id="UP001243375">
    <property type="component" value="Unassembled WGS sequence"/>
</dbReference>
<evidence type="ECO:0000313" key="2">
    <source>
        <dbReference type="Proteomes" id="UP001243375"/>
    </source>
</evidence>
<protein>
    <submittedName>
        <fullName evidence="1">Uncharacterized protein</fullName>
    </submittedName>
</protein>
<dbReference type="EMBL" id="JASBWU010000026">
    <property type="protein sequence ID" value="KAJ9112241.1"/>
    <property type="molecule type" value="Genomic_DNA"/>
</dbReference>
<name>A0ACC2WN63_9TREE</name>
<gene>
    <name evidence="1" type="ORF">QFC22_006325</name>
</gene>
<evidence type="ECO:0000313" key="1">
    <source>
        <dbReference type="EMBL" id="KAJ9112241.1"/>
    </source>
</evidence>
<reference evidence="1" key="1">
    <citation type="submission" date="2023-04" db="EMBL/GenBank/DDBJ databases">
        <title>Draft Genome sequencing of Naganishia species isolated from polar environments using Oxford Nanopore Technology.</title>
        <authorList>
            <person name="Leo P."/>
            <person name="Venkateswaran K."/>
        </authorList>
    </citation>
    <scope>NUCLEOTIDE SEQUENCE</scope>
    <source>
        <strain evidence="1">MNA-CCFEE 5425</strain>
    </source>
</reference>
<proteinExistence type="predicted"/>
<accession>A0ACC2WN63</accession>